<dbReference type="UniPathway" id="UPA00664"/>
<evidence type="ECO:0000256" key="4">
    <source>
        <dbReference type="ARBA" id="ARBA00022692"/>
    </source>
</evidence>
<dbReference type="PANTHER" id="PTHR30589:SF0">
    <property type="entry name" value="PHOSPHATIDYLGLYCEROL--PROLIPOPROTEIN DIACYLGLYCERYL TRANSFERASE"/>
    <property type="match status" value="1"/>
</dbReference>
<evidence type="ECO:0000313" key="8">
    <source>
        <dbReference type="EMBL" id="AOH39006.1"/>
    </source>
</evidence>
<dbReference type="NCBIfam" id="TIGR00544">
    <property type="entry name" value="lgt"/>
    <property type="match status" value="1"/>
</dbReference>
<comment type="catalytic activity">
    <reaction evidence="7">
        <text>L-cysteinyl-[prolipoprotein] + a 1,2-diacyl-sn-glycero-3-phospho-(1'-sn-glycerol) = an S-1,2-diacyl-sn-glyceryl-L-cysteinyl-[prolipoprotein] + sn-glycerol 1-phosphate + H(+)</text>
        <dbReference type="Rhea" id="RHEA:56712"/>
        <dbReference type="Rhea" id="RHEA-COMP:14679"/>
        <dbReference type="Rhea" id="RHEA-COMP:14680"/>
        <dbReference type="ChEBI" id="CHEBI:15378"/>
        <dbReference type="ChEBI" id="CHEBI:29950"/>
        <dbReference type="ChEBI" id="CHEBI:57685"/>
        <dbReference type="ChEBI" id="CHEBI:64716"/>
        <dbReference type="ChEBI" id="CHEBI:140658"/>
        <dbReference type="EC" id="2.5.1.145"/>
    </reaction>
</comment>
<keyword evidence="2 7" id="KW-1003">Cell membrane</keyword>
<dbReference type="InterPro" id="IPR001640">
    <property type="entry name" value="Lgt"/>
</dbReference>
<dbReference type="KEGG" id="dpn:BCB69_02875"/>
<keyword evidence="3 7" id="KW-0808">Transferase</keyword>
<evidence type="ECO:0000313" key="10">
    <source>
        <dbReference type="Proteomes" id="UP000094757"/>
    </source>
</evidence>
<evidence type="ECO:0000256" key="3">
    <source>
        <dbReference type="ARBA" id="ARBA00022679"/>
    </source>
</evidence>
<dbReference type="GO" id="GO:0008961">
    <property type="term" value="F:phosphatidylglycerol-prolipoprotein diacylglyceryl transferase activity"/>
    <property type="evidence" value="ECO:0007669"/>
    <property type="project" value="UniProtKB-UniRule"/>
</dbReference>
<feature type="binding site" evidence="7">
    <location>
        <position position="132"/>
    </location>
    <ligand>
        <name>a 1,2-diacyl-sn-glycero-3-phospho-(1'-sn-glycerol)</name>
        <dbReference type="ChEBI" id="CHEBI:64716"/>
    </ligand>
</feature>
<evidence type="ECO:0000313" key="11">
    <source>
        <dbReference type="Proteomes" id="UP000266262"/>
    </source>
</evidence>
<keyword evidence="11" id="KW-1185">Reference proteome</keyword>
<keyword evidence="6 7" id="KW-0472">Membrane</keyword>
<dbReference type="AlphaFoldDB" id="A0A1B3WDF4"/>
<keyword evidence="4 7" id="KW-0812">Transmembrane</keyword>
<feature type="transmembrane region" description="Helical" evidence="7">
    <location>
        <begin position="84"/>
        <end position="106"/>
    </location>
</feature>
<evidence type="ECO:0000256" key="1">
    <source>
        <dbReference type="ARBA" id="ARBA00007150"/>
    </source>
</evidence>
<feature type="transmembrane region" description="Helical" evidence="7">
    <location>
        <begin position="15"/>
        <end position="34"/>
    </location>
</feature>
<dbReference type="EC" id="2.5.1.145" evidence="7"/>
<comment type="subcellular location">
    <subcellularLocation>
        <location evidence="7">Cell membrane</location>
        <topology evidence="7">Multi-pass membrane protein</topology>
    </subcellularLocation>
</comment>
<dbReference type="RefSeq" id="WP_022514127.1">
    <property type="nucleotide sequence ID" value="NZ_CP017037.1"/>
</dbReference>
<dbReference type="Pfam" id="PF01790">
    <property type="entry name" value="LGT"/>
    <property type="match status" value="1"/>
</dbReference>
<accession>A0A1B3WDF4</accession>
<feature type="transmembrane region" description="Helical" evidence="7">
    <location>
        <begin position="46"/>
        <end position="64"/>
    </location>
</feature>
<feature type="transmembrane region" description="Helical" evidence="7">
    <location>
        <begin position="201"/>
        <end position="220"/>
    </location>
</feature>
<gene>
    <name evidence="7 9" type="primary">lgt</name>
    <name evidence="8" type="ORF">BCB69_02875</name>
    <name evidence="9" type="ORF">DX915_00320</name>
</gene>
<comment type="similarity">
    <text evidence="1 7">Belongs to the Lgt family.</text>
</comment>
<feature type="transmembrane region" description="Helical" evidence="7">
    <location>
        <begin position="232"/>
        <end position="252"/>
    </location>
</feature>
<dbReference type="PANTHER" id="PTHR30589">
    <property type="entry name" value="PROLIPOPROTEIN DIACYLGLYCERYL TRANSFERASE"/>
    <property type="match status" value="1"/>
</dbReference>
<dbReference type="OrthoDB" id="871140at2"/>
<comment type="pathway">
    <text evidence="7">Protein modification; lipoprotein biosynthesis (diacylglyceryl transfer).</text>
</comment>
<keyword evidence="8" id="KW-0449">Lipoprotein</keyword>
<evidence type="ECO:0000256" key="7">
    <source>
        <dbReference type="HAMAP-Rule" id="MF_01147"/>
    </source>
</evidence>
<evidence type="ECO:0000256" key="6">
    <source>
        <dbReference type="ARBA" id="ARBA00023136"/>
    </source>
</evidence>
<name>A0A1B3WDF4_9FIRM</name>
<dbReference type="Proteomes" id="UP000094757">
    <property type="component" value="Chromosome"/>
</dbReference>
<organism evidence="8 10">
    <name type="scientific">Dialister pneumosintes</name>
    <dbReference type="NCBI Taxonomy" id="39950"/>
    <lineage>
        <taxon>Bacteria</taxon>
        <taxon>Bacillati</taxon>
        <taxon>Bacillota</taxon>
        <taxon>Negativicutes</taxon>
        <taxon>Veillonellales</taxon>
        <taxon>Veillonellaceae</taxon>
        <taxon>Dialister</taxon>
    </lineage>
</organism>
<keyword evidence="5 7" id="KW-1133">Transmembrane helix</keyword>
<proteinExistence type="inferred from homology"/>
<comment type="function">
    <text evidence="7">Catalyzes the transfer of the diacylglyceryl group from phosphatidylglycerol to the sulfhydryl group of the N-terminal cysteine of a prolipoprotein, the first step in the formation of mature lipoproteins.</text>
</comment>
<dbReference type="STRING" id="39950.BCB69_02875"/>
<reference evidence="10" key="2">
    <citation type="submission" date="2016-08" db="EMBL/GenBank/DDBJ databases">
        <authorList>
            <person name="Holder M.E."/>
            <person name="Ajami N.J."/>
            <person name="Petrosino J.F."/>
        </authorList>
    </citation>
    <scope>NUCLEOTIDE SEQUENCE [LARGE SCALE GENOMIC DNA]</scope>
    <source>
        <strain evidence="10">F0677</strain>
    </source>
</reference>
<dbReference type="HAMAP" id="MF_01147">
    <property type="entry name" value="Lgt"/>
    <property type="match status" value="1"/>
</dbReference>
<dbReference type="GO" id="GO:0005886">
    <property type="term" value="C:plasma membrane"/>
    <property type="evidence" value="ECO:0007669"/>
    <property type="project" value="UniProtKB-SubCell"/>
</dbReference>
<dbReference type="Proteomes" id="UP000266262">
    <property type="component" value="Unassembled WGS sequence"/>
</dbReference>
<reference evidence="8" key="1">
    <citation type="submission" date="2016-08" db="EMBL/GenBank/DDBJ databases">
        <authorList>
            <person name="Seilhamer J.J."/>
        </authorList>
    </citation>
    <scope>NUCLEOTIDE SEQUENCE [LARGE SCALE GENOMIC DNA]</scope>
    <source>
        <strain evidence="8">F0677</strain>
    </source>
</reference>
<reference evidence="9 11" key="3">
    <citation type="submission" date="2018-08" db="EMBL/GenBank/DDBJ databases">
        <title>Draft genome sequence of Dialister pneumosintes KCOM 1685.</title>
        <authorList>
            <person name="Kook J.-K."/>
            <person name="Park S.-N."/>
            <person name="Lim Y.K."/>
        </authorList>
    </citation>
    <scope>NUCLEOTIDE SEQUENCE [LARGE SCALE GENOMIC DNA]</scope>
    <source>
        <strain evidence="9 11">KCOM 1685</strain>
    </source>
</reference>
<evidence type="ECO:0000313" key="9">
    <source>
        <dbReference type="EMBL" id="RID94026.1"/>
    </source>
</evidence>
<sequence>MHQYLFFIGNWPIRFYGIFFSLGIISGCIMAYFLLKKENKEWAKHIFDLGITIAFWGILGGRLWDVFFFDWEYYHNHLSEIFYVWQGGMAIQGGLLFAIIAAYFFLKQKNIPILSFADTIAPAIILGQSVGRIANFMNGDAFGHPTGMNFGLLYPNTTLAYQTYGSQPLWPAEVWECQGDLLIFVFLILYSCEKRPKGTIFSLYLMLYSILRFFLEYFRGDYQILLWGLKSAQITAVIGFLCACTAFIYFYIKDLHITKKR</sequence>
<evidence type="ECO:0000256" key="2">
    <source>
        <dbReference type="ARBA" id="ARBA00022475"/>
    </source>
</evidence>
<dbReference type="EMBL" id="CP017037">
    <property type="protein sequence ID" value="AOH39006.1"/>
    <property type="molecule type" value="Genomic_DNA"/>
</dbReference>
<evidence type="ECO:0000256" key="5">
    <source>
        <dbReference type="ARBA" id="ARBA00022989"/>
    </source>
</evidence>
<protein>
    <recommendedName>
        <fullName evidence="7">Phosphatidylglycerol--prolipoprotein diacylglyceryl transferase</fullName>
        <ecNumber evidence="7">2.5.1.145</ecNumber>
    </recommendedName>
</protein>
<dbReference type="GO" id="GO:0042158">
    <property type="term" value="P:lipoprotein biosynthetic process"/>
    <property type="evidence" value="ECO:0007669"/>
    <property type="project" value="UniProtKB-UniRule"/>
</dbReference>
<dbReference type="EMBL" id="QWKU01000001">
    <property type="protein sequence ID" value="RID94026.1"/>
    <property type="molecule type" value="Genomic_DNA"/>
</dbReference>